<dbReference type="Gene3D" id="3.40.50.1100">
    <property type="match status" value="2"/>
</dbReference>
<dbReference type="AlphaFoldDB" id="A0A4U0W703"/>
<evidence type="ECO:0000256" key="12">
    <source>
        <dbReference type="ARBA" id="ARBA00047931"/>
    </source>
</evidence>
<dbReference type="FunFam" id="3.40.50.1100:FF:000096">
    <property type="entry name" value="Related to cysteine synthase"/>
    <property type="match status" value="1"/>
</dbReference>
<dbReference type="PROSITE" id="PS00901">
    <property type="entry name" value="CYS_SYNTHASE"/>
    <property type="match status" value="1"/>
</dbReference>
<keyword evidence="9" id="KW-1133">Transmembrane helix</keyword>
<proteinExistence type="inferred from homology"/>
<evidence type="ECO:0000256" key="13">
    <source>
        <dbReference type="ARBA" id="ARBA00072090"/>
    </source>
</evidence>
<comment type="catalytic activity">
    <reaction evidence="12">
        <text>O-acetyl-L-serine + hydrogen sulfide = L-cysteine + acetate</text>
        <dbReference type="Rhea" id="RHEA:14829"/>
        <dbReference type="ChEBI" id="CHEBI:29919"/>
        <dbReference type="ChEBI" id="CHEBI:30089"/>
        <dbReference type="ChEBI" id="CHEBI:35235"/>
        <dbReference type="ChEBI" id="CHEBI:58340"/>
        <dbReference type="EC" id="2.5.1.47"/>
    </reaction>
</comment>
<dbReference type="InterPro" id="IPR036052">
    <property type="entry name" value="TrpB-like_PALP_sf"/>
</dbReference>
<organism evidence="18 19">
    <name type="scientific">Cryomyces minteri</name>
    <dbReference type="NCBI Taxonomy" id="331657"/>
    <lineage>
        <taxon>Eukaryota</taxon>
        <taxon>Fungi</taxon>
        <taxon>Dikarya</taxon>
        <taxon>Ascomycota</taxon>
        <taxon>Pezizomycotina</taxon>
        <taxon>Dothideomycetes</taxon>
        <taxon>Dothideomycetes incertae sedis</taxon>
        <taxon>Cryomyces</taxon>
    </lineage>
</organism>
<dbReference type="Pfam" id="PF00291">
    <property type="entry name" value="PALP"/>
    <property type="match status" value="1"/>
</dbReference>
<comment type="cofactor">
    <cofactor evidence="1">
        <name>pyridoxal 5'-phosphate</name>
        <dbReference type="ChEBI" id="CHEBI:597326"/>
    </cofactor>
</comment>
<dbReference type="InterPro" id="IPR050214">
    <property type="entry name" value="Cys_Synth/Cystath_Beta-Synth"/>
</dbReference>
<comment type="subcellular location">
    <subcellularLocation>
        <location evidence="2">Mitochondrion outer membrane</location>
        <topology evidence="2">Single-pass membrane protein</topology>
    </subcellularLocation>
</comment>
<dbReference type="SUPFAM" id="SSF53686">
    <property type="entry name" value="Tryptophan synthase beta subunit-like PLP-dependent enzymes"/>
    <property type="match status" value="1"/>
</dbReference>
<evidence type="ECO:0000256" key="7">
    <source>
        <dbReference type="ARBA" id="ARBA00022787"/>
    </source>
</evidence>
<dbReference type="STRING" id="331657.A0A4U0W703"/>
<evidence type="ECO:0000256" key="15">
    <source>
        <dbReference type="ARBA" id="ARBA00078545"/>
    </source>
</evidence>
<evidence type="ECO:0000313" key="19">
    <source>
        <dbReference type="Proteomes" id="UP000308768"/>
    </source>
</evidence>
<keyword evidence="19" id="KW-1185">Reference proteome</keyword>
<sequence>MTRVPPLPVSQSIDSLRKARCILKHEGQHASALQTVAKVIKSIDGPLGIMITKHPRMTLTTAFIAGILLTLGFKDLYPYLKRRIRRQRWRSSPSTTPASVLGEGTRKVTLEDNSASNHLEVSISDISEGIGGCIGDTPLIRIKSLSEATGCEILGKAEFLNGAGNSPKDRVALSMIQMAEEEGLLTPHSGDAVYEGTVGSTGISSTFYPAPWILLKEMNSAHTPLIISCMPDDQATEKSDLLLKLGAKVERVRPASIVDQNQFVNKARSRAAEHTADPSRQGRGFFADQFENTANWRAHHSSTGPEIYRQCGGHLDAFVAGAGTGGTISGCALFLKPKLPNMKVVLADPQGSGLFNRIKYGVMFAPTEREGTRRRHQVDTIVEGIGINRVTANFEAAKELVDDAIRVNDEQAMAMARWLVEKDGIFVGSSSAVNCVAAVKVAMQLGAGNRIVTILCDSGTRHLSKFWARAGNVGGKADTKLEDVLNAGYEQ</sequence>
<evidence type="ECO:0000256" key="16">
    <source>
        <dbReference type="ARBA" id="ARBA00079149"/>
    </source>
</evidence>
<keyword evidence="7" id="KW-1000">Mitochondrion outer membrane</keyword>
<evidence type="ECO:0000313" key="18">
    <source>
        <dbReference type="EMBL" id="TKA57853.1"/>
    </source>
</evidence>
<keyword evidence="6" id="KW-0812">Transmembrane</keyword>
<evidence type="ECO:0000256" key="2">
    <source>
        <dbReference type="ARBA" id="ARBA00004572"/>
    </source>
</evidence>
<name>A0A4U0W703_9PEZI</name>
<keyword evidence="11" id="KW-0472">Membrane</keyword>
<dbReference type="EMBL" id="NAJN01002099">
    <property type="protein sequence ID" value="TKA57853.1"/>
    <property type="molecule type" value="Genomic_DNA"/>
</dbReference>
<dbReference type="Proteomes" id="UP000308768">
    <property type="component" value="Unassembled WGS sequence"/>
</dbReference>
<evidence type="ECO:0000256" key="4">
    <source>
        <dbReference type="ARBA" id="ARBA00012681"/>
    </source>
</evidence>
<evidence type="ECO:0000256" key="11">
    <source>
        <dbReference type="ARBA" id="ARBA00023136"/>
    </source>
</evidence>
<evidence type="ECO:0000256" key="6">
    <source>
        <dbReference type="ARBA" id="ARBA00022692"/>
    </source>
</evidence>
<evidence type="ECO:0000259" key="17">
    <source>
        <dbReference type="Pfam" id="PF00291"/>
    </source>
</evidence>
<comment type="caution">
    <text evidence="18">The sequence shown here is derived from an EMBL/GenBank/DDBJ whole genome shotgun (WGS) entry which is preliminary data.</text>
</comment>
<dbReference type="CDD" id="cd01561">
    <property type="entry name" value="CBS_like"/>
    <property type="match status" value="1"/>
</dbReference>
<evidence type="ECO:0000256" key="8">
    <source>
        <dbReference type="ARBA" id="ARBA00022898"/>
    </source>
</evidence>
<dbReference type="GO" id="GO:0006535">
    <property type="term" value="P:cysteine biosynthetic process from serine"/>
    <property type="evidence" value="ECO:0007669"/>
    <property type="project" value="InterPro"/>
</dbReference>
<dbReference type="PANTHER" id="PTHR10314">
    <property type="entry name" value="CYSTATHIONINE BETA-SYNTHASE"/>
    <property type="match status" value="1"/>
</dbReference>
<dbReference type="GO" id="GO:0004124">
    <property type="term" value="F:cysteine synthase activity"/>
    <property type="evidence" value="ECO:0007669"/>
    <property type="project" value="UniProtKB-EC"/>
</dbReference>
<dbReference type="FunFam" id="3.40.50.1100:FF:000049">
    <property type="entry name" value="Cysteine synthase, putative"/>
    <property type="match status" value="1"/>
</dbReference>
<accession>A0A4U0W703</accession>
<evidence type="ECO:0000256" key="3">
    <source>
        <dbReference type="ARBA" id="ARBA00007103"/>
    </source>
</evidence>
<keyword evidence="5" id="KW-0808">Transferase</keyword>
<keyword evidence="8" id="KW-0663">Pyridoxal phosphate</keyword>
<dbReference type="OrthoDB" id="10259545at2759"/>
<keyword evidence="10" id="KW-0496">Mitochondrion</keyword>
<gene>
    <name evidence="18" type="ORF">B0A49_11355</name>
</gene>
<dbReference type="InterPro" id="IPR001926">
    <property type="entry name" value="TrpB-like_PALP"/>
</dbReference>
<protein>
    <recommendedName>
        <fullName evidence="13">Cysteine synthase 2</fullName>
        <ecNumber evidence="4">2.5.1.47</ecNumber>
    </recommendedName>
    <alternativeName>
        <fullName evidence="15">Cysteine synthase-like protein</fullName>
    </alternativeName>
    <alternativeName>
        <fullName evidence="14">O-acetylserine (thiol)-lyase 2</fullName>
    </alternativeName>
    <alternativeName>
        <fullName evidence="16">O-acetylserine sulfhydrylase 2</fullName>
    </alternativeName>
</protein>
<evidence type="ECO:0000256" key="5">
    <source>
        <dbReference type="ARBA" id="ARBA00022679"/>
    </source>
</evidence>
<evidence type="ECO:0000256" key="9">
    <source>
        <dbReference type="ARBA" id="ARBA00022989"/>
    </source>
</evidence>
<evidence type="ECO:0000256" key="10">
    <source>
        <dbReference type="ARBA" id="ARBA00023128"/>
    </source>
</evidence>
<evidence type="ECO:0000256" key="1">
    <source>
        <dbReference type="ARBA" id="ARBA00001933"/>
    </source>
</evidence>
<comment type="similarity">
    <text evidence="3">Belongs to the cysteine synthase/cystathionine beta-synthase family.</text>
</comment>
<reference evidence="18 19" key="1">
    <citation type="submission" date="2017-03" db="EMBL/GenBank/DDBJ databases">
        <title>Genomes of endolithic fungi from Antarctica.</title>
        <authorList>
            <person name="Coleine C."/>
            <person name="Masonjones S."/>
            <person name="Stajich J.E."/>
        </authorList>
    </citation>
    <scope>NUCLEOTIDE SEQUENCE [LARGE SCALE GENOMIC DNA]</scope>
    <source>
        <strain evidence="18 19">CCFEE 5187</strain>
    </source>
</reference>
<dbReference type="GO" id="GO:0005741">
    <property type="term" value="C:mitochondrial outer membrane"/>
    <property type="evidence" value="ECO:0007669"/>
    <property type="project" value="UniProtKB-SubCell"/>
</dbReference>
<dbReference type="EC" id="2.5.1.47" evidence="4"/>
<dbReference type="InterPro" id="IPR001216">
    <property type="entry name" value="P-phosphate_BS"/>
</dbReference>
<evidence type="ECO:0000256" key="14">
    <source>
        <dbReference type="ARBA" id="ARBA00078263"/>
    </source>
</evidence>
<feature type="domain" description="Tryptophan synthase beta chain-like PALP" evidence="17">
    <location>
        <begin position="133"/>
        <end position="457"/>
    </location>
</feature>